<proteinExistence type="predicted"/>
<protein>
    <submittedName>
        <fullName evidence="1">Uncharacterized protein</fullName>
    </submittedName>
</protein>
<evidence type="ECO:0000313" key="1">
    <source>
        <dbReference type="EMBL" id="MBA0803674.1"/>
    </source>
</evidence>
<dbReference type="OrthoDB" id="1001433at2759"/>
<organism evidence="1 2">
    <name type="scientific">Gossypium harknessii</name>
    <dbReference type="NCBI Taxonomy" id="34285"/>
    <lineage>
        <taxon>Eukaryota</taxon>
        <taxon>Viridiplantae</taxon>
        <taxon>Streptophyta</taxon>
        <taxon>Embryophyta</taxon>
        <taxon>Tracheophyta</taxon>
        <taxon>Spermatophyta</taxon>
        <taxon>Magnoliopsida</taxon>
        <taxon>eudicotyledons</taxon>
        <taxon>Gunneridae</taxon>
        <taxon>Pentapetalae</taxon>
        <taxon>rosids</taxon>
        <taxon>malvids</taxon>
        <taxon>Malvales</taxon>
        <taxon>Malvaceae</taxon>
        <taxon>Malvoideae</taxon>
        <taxon>Gossypium</taxon>
    </lineage>
</organism>
<dbReference type="AlphaFoldDB" id="A0A7J9H2U5"/>
<evidence type="ECO:0000313" key="2">
    <source>
        <dbReference type="Proteomes" id="UP000593560"/>
    </source>
</evidence>
<dbReference type="EMBL" id="JABFAD010000007">
    <property type="protein sequence ID" value="MBA0803674.1"/>
    <property type="molecule type" value="Genomic_DNA"/>
</dbReference>
<comment type="caution">
    <text evidence="1">The sequence shown here is derived from an EMBL/GenBank/DDBJ whole genome shotgun (WGS) entry which is preliminary data.</text>
</comment>
<reference evidence="1 2" key="1">
    <citation type="journal article" date="2019" name="Genome Biol. Evol.">
        <title>Insights into the evolution of the New World diploid cottons (Gossypium, subgenus Houzingenia) based on genome sequencing.</title>
        <authorList>
            <person name="Grover C.E."/>
            <person name="Arick M.A. 2nd"/>
            <person name="Thrash A."/>
            <person name="Conover J.L."/>
            <person name="Sanders W.S."/>
            <person name="Peterson D.G."/>
            <person name="Frelichowski J.E."/>
            <person name="Scheffler J.A."/>
            <person name="Scheffler B.E."/>
            <person name="Wendel J.F."/>
        </authorList>
    </citation>
    <scope>NUCLEOTIDE SEQUENCE [LARGE SCALE GENOMIC DNA]</scope>
    <source>
        <strain evidence="1">0</strain>
        <tissue evidence="1">Leaf</tissue>
    </source>
</reference>
<sequence length="90" mass="10090">MLVEPMSSSTATENSGVGAEDDLEFLEGDILRDIVNGIPAIDFSKRIQQILLKEMDQTVVLKLLGKNIGYGALNSWIRPTKPFQLNIWRE</sequence>
<gene>
    <name evidence="1" type="ORF">Gohar_013861</name>
</gene>
<name>A0A7J9H2U5_9ROSI</name>
<keyword evidence="2" id="KW-1185">Reference proteome</keyword>
<accession>A0A7J9H2U5</accession>
<dbReference type="Proteomes" id="UP000593560">
    <property type="component" value="Unassembled WGS sequence"/>
</dbReference>